<feature type="non-terminal residue" evidence="2">
    <location>
        <position position="1"/>
    </location>
</feature>
<gene>
    <name evidence="2" type="ORF">DEA37_0006235</name>
</gene>
<organism evidence="2 3">
    <name type="scientific">Paragonimus westermani</name>
    <dbReference type="NCBI Taxonomy" id="34504"/>
    <lineage>
        <taxon>Eukaryota</taxon>
        <taxon>Metazoa</taxon>
        <taxon>Spiralia</taxon>
        <taxon>Lophotrochozoa</taxon>
        <taxon>Platyhelminthes</taxon>
        <taxon>Trematoda</taxon>
        <taxon>Digenea</taxon>
        <taxon>Plagiorchiida</taxon>
        <taxon>Troglotremata</taxon>
        <taxon>Troglotrematidae</taxon>
        <taxon>Paragonimus</taxon>
    </lineage>
</organism>
<feature type="coiled-coil region" evidence="1">
    <location>
        <begin position="151"/>
        <end position="192"/>
    </location>
</feature>
<feature type="coiled-coil region" evidence="1">
    <location>
        <begin position="322"/>
        <end position="349"/>
    </location>
</feature>
<name>A0A5J4N8M2_9TREM</name>
<sequence>DVKARLKQVLQDWENLRKSTQSATTREQHLSAQLVSVEAELEQQRVECEQLRENIEQMKLDQVTVLGQSLPITEPQAVEALTQCPPKSYGLGEDAHEDLRDELESLKAEHAVHIQEMREDFDQQLCTCELRLRTTFEKELALVQSNKAQLCQSLEADLTDLRRLLKTTQEENQLLQSHVAQLKQEKDDEQKLELSDGHVLGTPRILVDKSTEIHLDELISPDKNGNGDSVTHTALPFQSDGGLRNSGTLFEKQLTSSELKLVRPQLHWARQTSSPPEDLILARPTGWMEQLRTEILSAESIDSLHPAVRSGHYVNPVSSQDYEALQLHNADLQNQLQQLSADFEALRSHCSACSGSHSVSDVGSRHYPAIGLPYSPSASPSAGSFHDFVENETTQCDTFLFLKLARWFSRPIFVCLSFIVRPNLRPT</sequence>
<comment type="caution">
    <text evidence="2">The sequence shown here is derived from an EMBL/GenBank/DDBJ whole genome shotgun (WGS) entry which is preliminary data.</text>
</comment>
<feature type="coiled-coil region" evidence="1">
    <location>
        <begin position="3"/>
        <end position="61"/>
    </location>
</feature>
<accession>A0A5J4N8M2</accession>
<evidence type="ECO:0000313" key="2">
    <source>
        <dbReference type="EMBL" id="KAA3671921.1"/>
    </source>
</evidence>
<dbReference type="Proteomes" id="UP000324629">
    <property type="component" value="Unassembled WGS sequence"/>
</dbReference>
<feature type="coiled-coil region" evidence="1">
    <location>
        <begin position="89"/>
        <end position="116"/>
    </location>
</feature>
<evidence type="ECO:0000256" key="1">
    <source>
        <dbReference type="SAM" id="Coils"/>
    </source>
</evidence>
<protein>
    <submittedName>
        <fullName evidence="2">Uncharacterized protein</fullName>
    </submittedName>
</protein>
<evidence type="ECO:0000313" key="3">
    <source>
        <dbReference type="Proteomes" id="UP000324629"/>
    </source>
</evidence>
<dbReference type="AlphaFoldDB" id="A0A5J4N8M2"/>
<reference evidence="2 3" key="1">
    <citation type="journal article" date="2019" name="Gigascience">
        <title>Whole-genome sequence of the oriental lung fluke Paragonimus westermani.</title>
        <authorList>
            <person name="Oey H."/>
            <person name="Zakrzewski M."/>
            <person name="Narain K."/>
            <person name="Devi K.R."/>
            <person name="Agatsuma T."/>
            <person name="Nawaratna S."/>
            <person name="Gobert G.N."/>
            <person name="Jones M.K."/>
            <person name="Ragan M.A."/>
            <person name="McManus D.P."/>
            <person name="Krause L."/>
        </authorList>
    </citation>
    <scope>NUCLEOTIDE SEQUENCE [LARGE SCALE GENOMIC DNA]</scope>
    <source>
        <strain evidence="2 3">IND2009</strain>
    </source>
</reference>
<keyword evidence="3" id="KW-1185">Reference proteome</keyword>
<dbReference type="EMBL" id="QNGE01005623">
    <property type="protein sequence ID" value="KAA3671921.1"/>
    <property type="molecule type" value="Genomic_DNA"/>
</dbReference>
<keyword evidence="1" id="KW-0175">Coiled coil</keyword>
<proteinExistence type="predicted"/>